<evidence type="ECO:0000256" key="5">
    <source>
        <dbReference type="SAM" id="Phobius"/>
    </source>
</evidence>
<sequence>MWTVLGWIALGGFAAWLAVTFGWHTWRLYRRTGDTGVRMAGGRSGVQRAAMLLFAVALLAGIAAPVAALLGFPTPTGPLALPVAGGIIVAATIVATPLTQAAMRDSWRIGVESDEHTALVTSGPFRLARNPMFTLSAAVSLGLALLVPNVIALLGVTATIAAVQLQVRGVEEPHLLAAHGRTYRDYAAVTGRFVPGLGRLTAPAPAGGRRSG</sequence>
<dbReference type="Proteomes" id="UP001500908">
    <property type="component" value="Unassembled WGS sequence"/>
</dbReference>
<feature type="transmembrane region" description="Helical" evidence="5">
    <location>
        <begin position="50"/>
        <end position="73"/>
    </location>
</feature>
<evidence type="ECO:0000313" key="7">
    <source>
        <dbReference type="Proteomes" id="UP001500908"/>
    </source>
</evidence>
<comment type="subcellular location">
    <subcellularLocation>
        <location evidence="1">Endomembrane system</location>
        <topology evidence="1">Multi-pass membrane protein</topology>
    </subcellularLocation>
</comment>
<keyword evidence="2 5" id="KW-0812">Transmembrane</keyword>
<reference evidence="7" key="1">
    <citation type="journal article" date="2019" name="Int. J. Syst. Evol. Microbiol.">
        <title>The Global Catalogue of Microorganisms (GCM) 10K type strain sequencing project: providing services to taxonomists for standard genome sequencing and annotation.</title>
        <authorList>
            <consortium name="The Broad Institute Genomics Platform"/>
            <consortium name="The Broad Institute Genome Sequencing Center for Infectious Disease"/>
            <person name="Wu L."/>
            <person name="Ma J."/>
        </authorList>
    </citation>
    <scope>NUCLEOTIDE SEQUENCE [LARGE SCALE GENOMIC DNA]</scope>
    <source>
        <strain evidence="7">JCM 17137</strain>
    </source>
</reference>
<keyword evidence="4 5" id="KW-0472">Membrane</keyword>
<evidence type="ECO:0000256" key="3">
    <source>
        <dbReference type="ARBA" id="ARBA00022989"/>
    </source>
</evidence>
<evidence type="ECO:0000256" key="2">
    <source>
        <dbReference type="ARBA" id="ARBA00022692"/>
    </source>
</evidence>
<keyword evidence="7" id="KW-1185">Reference proteome</keyword>
<dbReference type="Pfam" id="PF04191">
    <property type="entry name" value="PEMT"/>
    <property type="match status" value="1"/>
</dbReference>
<dbReference type="PANTHER" id="PTHR43847:SF1">
    <property type="entry name" value="BLL3993 PROTEIN"/>
    <property type="match status" value="1"/>
</dbReference>
<keyword evidence="3 5" id="KW-1133">Transmembrane helix</keyword>
<accession>A0ABP7GC04</accession>
<evidence type="ECO:0000256" key="1">
    <source>
        <dbReference type="ARBA" id="ARBA00004127"/>
    </source>
</evidence>
<dbReference type="EMBL" id="BAABDD010000030">
    <property type="protein sequence ID" value="GAA3760021.1"/>
    <property type="molecule type" value="Genomic_DNA"/>
</dbReference>
<proteinExistence type="predicted"/>
<protein>
    <submittedName>
        <fullName evidence="6">Isoprenylcysteine carboxylmethyltransferase family protein</fullName>
    </submittedName>
</protein>
<dbReference type="InterPro" id="IPR052527">
    <property type="entry name" value="Metal_cation-efflux_comp"/>
</dbReference>
<feature type="transmembrane region" description="Helical" evidence="5">
    <location>
        <begin position="6"/>
        <end position="29"/>
    </location>
</feature>
<dbReference type="PANTHER" id="PTHR43847">
    <property type="entry name" value="BLL3993 PROTEIN"/>
    <property type="match status" value="1"/>
</dbReference>
<evidence type="ECO:0000313" key="6">
    <source>
        <dbReference type="EMBL" id="GAA3760021.1"/>
    </source>
</evidence>
<comment type="caution">
    <text evidence="6">The sequence shown here is derived from an EMBL/GenBank/DDBJ whole genome shotgun (WGS) entry which is preliminary data.</text>
</comment>
<organism evidence="6 7">
    <name type="scientific">Salinactinospora qingdaonensis</name>
    <dbReference type="NCBI Taxonomy" id="702744"/>
    <lineage>
        <taxon>Bacteria</taxon>
        <taxon>Bacillati</taxon>
        <taxon>Actinomycetota</taxon>
        <taxon>Actinomycetes</taxon>
        <taxon>Streptosporangiales</taxon>
        <taxon>Nocardiopsidaceae</taxon>
        <taxon>Salinactinospora</taxon>
    </lineage>
</organism>
<gene>
    <name evidence="6" type="ORF">GCM10022402_42430</name>
</gene>
<name>A0ABP7GC04_9ACTN</name>
<dbReference type="InterPro" id="IPR007318">
    <property type="entry name" value="Phopholipid_MeTrfase"/>
</dbReference>
<dbReference type="Gene3D" id="1.20.120.1630">
    <property type="match status" value="1"/>
</dbReference>
<feature type="transmembrane region" description="Helical" evidence="5">
    <location>
        <begin position="132"/>
        <end position="156"/>
    </location>
</feature>
<feature type="transmembrane region" description="Helical" evidence="5">
    <location>
        <begin position="79"/>
        <end position="98"/>
    </location>
</feature>
<evidence type="ECO:0000256" key="4">
    <source>
        <dbReference type="ARBA" id="ARBA00023136"/>
    </source>
</evidence>